<accession>A0A3D8IU18</accession>
<organism evidence="2 3">
    <name type="scientific">Helicobacter cholecystus</name>
    <dbReference type="NCBI Taxonomy" id="45498"/>
    <lineage>
        <taxon>Bacteria</taxon>
        <taxon>Pseudomonadati</taxon>
        <taxon>Campylobacterota</taxon>
        <taxon>Epsilonproteobacteria</taxon>
        <taxon>Campylobacterales</taxon>
        <taxon>Helicobacteraceae</taxon>
        <taxon>Helicobacter</taxon>
    </lineage>
</organism>
<proteinExistence type="predicted"/>
<evidence type="ECO:0000313" key="2">
    <source>
        <dbReference type="EMBL" id="RDU68778.1"/>
    </source>
</evidence>
<gene>
    <name evidence="2" type="ORF">CQA62_05150</name>
</gene>
<dbReference type="InterPro" id="IPR002718">
    <property type="entry name" value="OMP_Helicobacter"/>
</dbReference>
<evidence type="ECO:0000256" key="1">
    <source>
        <dbReference type="SAM" id="MobiDB-lite"/>
    </source>
</evidence>
<sequence>MRAVCIFLAICSLLFCSTKENPKNSKQSIKQTSLATQESQKTHPPFTSKTPISQTSSSPARWFVGAGSGVNYSLEYKKAFAMIDLRAGVTYDNDWGRSYLYTNLSYAYLKNWSKEAQSSQGYFIDTLFNIDVGLNLVQTPSLSFLLMFGVGIGGRWTEQEYRQIHSFNTHNSFFITNLNIGLRSEIAKEHIISLTLKPQLTKGWYQNRELTFEYFKEMSLLLSYTFWKF</sequence>
<keyword evidence="3" id="KW-1185">Reference proteome</keyword>
<feature type="compositionally biased region" description="Polar residues" evidence="1">
    <location>
        <begin position="24"/>
        <end position="39"/>
    </location>
</feature>
<feature type="region of interest" description="Disordered" evidence="1">
    <location>
        <begin position="20"/>
        <end position="58"/>
    </location>
</feature>
<evidence type="ECO:0000313" key="3">
    <source>
        <dbReference type="Proteomes" id="UP000257067"/>
    </source>
</evidence>
<comment type="caution">
    <text evidence="2">The sequence shown here is derived from an EMBL/GenBank/DDBJ whole genome shotgun (WGS) entry which is preliminary data.</text>
</comment>
<feature type="compositionally biased region" description="Polar residues" evidence="1">
    <location>
        <begin position="45"/>
        <end position="58"/>
    </location>
</feature>
<dbReference type="Pfam" id="PF01856">
    <property type="entry name" value="HP_OMP"/>
    <property type="match status" value="1"/>
</dbReference>
<dbReference type="EMBL" id="NXLU01000006">
    <property type="protein sequence ID" value="RDU68778.1"/>
    <property type="molecule type" value="Genomic_DNA"/>
</dbReference>
<dbReference type="Proteomes" id="UP000257067">
    <property type="component" value="Unassembled WGS sequence"/>
</dbReference>
<name>A0A3D8IU18_9HELI</name>
<dbReference type="AlphaFoldDB" id="A0A3D8IU18"/>
<reference evidence="2 3" key="1">
    <citation type="submission" date="2018-04" db="EMBL/GenBank/DDBJ databases">
        <title>Novel Campyloabacter and Helicobacter Species and Strains.</title>
        <authorList>
            <person name="Mannion A.J."/>
            <person name="Shen Z."/>
            <person name="Fox J.G."/>
        </authorList>
    </citation>
    <scope>NUCLEOTIDE SEQUENCE [LARGE SCALE GENOMIC DNA]</scope>
    <source>
        <strain evidence="2 3">ATCC 700242</strain>
    </source>
</reference>
<dbReference type="RefSeq" id="WP_104725185.1">
    <property type="nucleotide sequence ID" value="NZ_FZNE01000018.1"/>
</dbReference>
<protein>
    <submittedName>
        <fullName evidence="2">Outer membrane beta-barrel protein</fullName>
    </submittedName>
</protein>